<reference evidence="2 3" key="1">
    <citation type="journal article" date="2009" name="Proc. Natl. Acad. Sci. U.S.A.">
        <title>Hamiltonella defensa, genome evolution of protective bacterial endosymbiont from pathogenic ancestors.</title>
        <authorList>
            <person name="Degnan P.H."/>
            <person name="Yu Y."/>
            <person name="Sisneros N."/>
            <person name="Wing R.A."/>
            <person name="Moran N.A."/>
        </authorList>
    </citation>
    <scope>NUCLEOTIDE SEQUENCE [LARGE SCALE GENOMIC DNA]</scope>
    <source>
        <strain evidence="3">5AT</strain>
    </source>
</reference>
<keyword evidence="1" id="KW-1133">Transmembrane helix</keyword>
<dbReference type="HOGENOM" id="CLU_3200556_0_0_6"/>
<proteinExistence type="predicted"/>
<accession>C4K5K8</accession>
<evidence type="ECO:0008006" key="4">
    <source>
        <dbReference type="Google" id="ProtNLM"/>
    </source>
</evidence>
<feature type="transmembrane region" description="Helical" evidence="1">
    <location>
        <begin position="25"/>
        <end position="43"/>
    </location>
</feature>
<keyword evidence="1" id="KW-0472">Membrane</keyword>
<evidence type="ECO:0000313" key="3">
    <source>
        <dbReference type="Proteomes" id="UP000002334"/>
    </source>
</evidence>
<evidence type="ECO:0000313" key="2">
    <source>
        <dbReference type="EMBL" id="ACQ67851.1"/>
    </source>
</evidence>
<keyword evidence="1" id="KW-0812">Transmembrane</keyword>
<gene>
    <name evidence="2" type="ordered locus">HDEF_1192</name>
</gene>
<sequence>MMIPLSAIERFFGKIKKHKSRALRFYKLDVTFFSFFAIAWIKIFN</sequence>
<organism evidence="2 3">
    <name type="scientific">Hamiltonella defensa subsp. Acyrthosiphon pisum (strain 5AT)</name>
    <dbReference type="NCBI Taxonomy" id="572265"/>
    <lineage>
        <taxon>Bacteria</taxon>
        <taxon>Pseudomonadati</taxon>
        <taxon>Pseudomonadota</taxon>
        <taxon>Gammaproteobacteria</taxon>
        <taxon>Enterobacterales</taxon>
        <taxon>Enterobacteriaceae</taxon>
        <taxon>aphid secondary symbionts</taxon>
        <taxon>Candidatus Williamhamiltonella</taxon>
    </lineage>
</organism>
<dbReference type="AlphaFoldDB" id="C4K5K8"/>
<dbReference type="Proteomes" id="UP000002334">
    <property type="component" value="Chromosome"/>
</dbReference>
<name>C4K5K8_HAMD5</name>
<keyword evidence="3" id="KW-1185">Reference proteome</keyword>
<protein>
    <recommendedName>
        <fullName evidence="4">Transposase</fullName>
    </recommendedName>
</protein>
<evidence type="ECO:0000256" key="1">
    <source>
        <dbReference type="SAM" id="Phobius"/>
    </source>
</evidence>
<dbReference type="KEGG" id="hde:HDEF_1192"/>
<dbReference type="EMBL" id="CP001277">
    <property type="protein sequence ID" value="ACQ67851.1"/>
    <property type="molecule type" value="Genomic_DNA"/>
</dbReference>